<reference evidence="1" key="1">
    <citation type="submission" date="2022-04" db="EMBL/GenBank/DDBJ databases">
        <title>Genome of the entomopathogenic fungus Entomophthora muscae.</title>
        <authorList>
            <person name="Elya C."/>
            <person name="Lovett B.R."/>
            <person name="Lee E."/>
            <person name="Macias A.M."/>
            <person name="Hajek A.E."/>
            <person name="De Bivort B.L."/>
            <person name="Kasson M.T."/>
            <person name="De Fine Licht H.H."/>
            <person name="Stajich J.E."/>
        </authorList>
    </citation>
    <scope>NUCLEOTIDE SEQUENCE</scope>
    <source>
        <strain evidence="1">Berkeley</strain>
    </source>
</reference>
<accession>A0ACC2RVF0</accession>
<name>A0ACC2RVF0_9FUNG</name>
<gene>
    <name evidence="1" type="ORF">DSO57_1018208</name>
</gene>
<organism evidence="1 2">
    <name type="scientific">Entomophthora muscae</name>
    <dbReference type="NCBI Taxonomy" id="34485"/>
    <lineage>
        <taxon>Eukaryota</taxon>
        <taxon>Fungi</taxon>
        <taxon>Fungi incertae sedis</taxon>
        <taxon>Zoopagomycota</taxon>
        <taxon>Entomophthoromycotina</taxon>
        <taxon>Entomophthoromycetes</taxon>
        <taxon>Entomophthorales</taxon>
        <taxon>Entomophthoraceae</taxon>
        <taxon>Entomophthora</taxon>
    </lineage>
</organism>
<comment type="caution">
    <text evidence="1">The sequence shown here is derived from an EMBL/GenBank/DDBJ whole genome shotgun (WGS) entry which is preliminary data.</text>
</comment>
<proteinExistence type="predicted"/>
<evidence type="ECO:0000313" key="2">
    <source>
        <dbReference type="Proteomes" id="UP001165960"/>
    </source>
</evidence>
<keyword evidence="2" id="KW-1185">Reference proteome</keyword>
<sequence length="97" mass="10666">MSKMMHIDTLSGKKVKGKDVTAEDALYKASEPTVGVLDNCEDQGNKINSIEQSRSRKTQLSDGDIAQGDFEAEIGLINIVENLNWLDKLADKDLEAL</sequence>
<dbReference type="EMBL" id="QTSX02006468">
    <property type="protein sequence ID" value="KAJ9054082.1"/>
    <property type="molecule type" value="Genomic_DNA"/>
</dbReference>
<evidence type="ECO:0000313" key="1">
    <source>
        <dbReference type="EMBL" id="KAJ9054082.1"/>
    </source>
</evidence>
<protein>
    <submittedName>
        <fullName evidence="1">Uncharacterized protein</fullName>
    </submittedName>
</protein>
<dbReference type="Proteomes" id="UP001165960">
    <property type="component" value="Unassembled WGS sequence"/>
</dbReference>